<organism evidence="5 6">
    <name type="scientific">Melanomma pulvis-pyrius CBS 109.77</name>
    <dbReference type="NCBI Taxonomy" id="1314802"/>
    <lineage>
        <taxon>Eukaryota</taxon>
        <taxon>Fungi</taxon>
        <taxon>Dikarya</taxon>
        <taxon>Ascomycota</taxon>
        <taxon>Pezizomycotina</taxon>
        <taxon>Dothideomycetes</taxon>
        <taxon>Pleosporomycetidae</taxon>
        <taxon>Pleosporales</taxon>
        <taxon>Melanommataceae</taxon>
        <taxon>Melanomma</taxon>
    </lineage>
</organism>
<reference evidence="5" key="1">
    <citation type="journal article" date="2020" name="Stud. Mycol.">
        <title>101 Dothideomycetes genomes: a test case for predicting lifestyles and emergence of pathogens.</title>
        <authorList>
            <person name="Haridas S."/>
            <person name="Albert R."/>
            <person name="Binder M."/>
            <person name="Bloem J."/>
            <person name="Labutti K."/>
            <person name="Salamov A."/>
            <person name="Andreopoulos B."/>
            <person name="Baker S."/>
            <person name="Barry K."/>
            <person name="Bills G."/>
            <person name="Bluhm B."/>
            <person name="Cannon C."/>
            <person name="Castanera R."/>
            <person name="Culley D."/>
            <person name="Daum C."/>
            <person name="Ezra D."/>
            <person name="Gonzalez J."/>
            <person name="Henrissat B."/>
            <person name="Kuo A."/>
            <person name="Liang C."/>
            <person name="Lipzen A."/>
            <person name="Lutzoni F."/>
            <person name="Magnuson J."/>
            <person name="Mondo S."/>
            <person name="Nolan M."/>
            <person name="Ohm R."/>
            <person name="Pangilinan J."/>
            <person name="Park H.-J."/>
            <person name="Ramirez L."/>
            <person name="Alfaro M."/>
            <person name="Sun H."/>
            <person name="Tritt A."/>
            <person name="Yoshinaga Y."/>
            <person name="Zwiers L.-H."/>
            <person name="Turgeon B."/>
            <person name="Goodwin S."/>
            <person name="Spatafora J."/>
            <person name="Crous P."/>
            <person name="Grigoriev I."/>
        </authorList>
    </citation>
    <scope>NUCLEOTIDE SEQUENCE</scope>
    <source>
        <strain evidence="5">CBS 109.77</strain>
    </source>
</reference>
<keyword evidence="4" id="KW-0812">Transmembrane</keyword>
<dbReference type="GO" id="GO:0022857">
    <property type="term" value="F:transmembrane transporter activity"/>
    <property type="evidence" value="ECO:0007669"/>
    <property type="project" value="InterPro"/>
</dbReference>
<dbReference type="OrthoDB" id="6499973at2759"/>
<keyword evidence="6" id="KW-1185">Reference proteome</keyword>
<accession>A0A6A6XDP0</accession>
<feature type="transmembrane region" description="Helical" evidence="4">
    <location>
        <begin position="262"/>
        <end position="280"/>
    </location>
</feature>
<dbReference type="InterPro" id="IPR050327">
    <property type="entry name" value="Proton-linked_MCT"/>
</dbReference>
<feature type="region of interest" description="Disordered" evidence="3">
    <location>
        <begin position="1"/>
        <end position="35"/>
    </location>
</feature>
<feature type="transmembrane region" description="Helical" evidence="4">
    <location>
        <begin position="355"/>
        <end position="380"/>
    </location>
</feature>
<evidence type="ECO:0000256" key="2">
    <source>
        <dbReference type="ARBA" id="ARBA00006727"/>
    </source>
</evidence>
<feature type="transmembrane region" description="Helical" evidence="4">
    <location>
        <begin position="157"/>
        <end position="179"/>
    </location>
</feature>
<proteinExistence type="inferred from homology"/>
<protein>
    <submittedName>
        <fullName evidence="5">MFS general substrate transporter</fullName>
    </submittedName>
</protein>
<dbReference type="Gene3D" id="1.20.1250.20">
    <property type="entry name" value="MFS general substrate transporter like domains"/>
    <property type="match status" value="1"/>
</dbReference>
<dbReference type="PANTHER" id="PTHR11360">
    <property type="entry name" value="MONOCARBOXYLATE TRANSPORTER"/>
    <property type="match status" value="1"/>
</dbReference>
<evidence type="ECO:0000256" key="4">
    <source>
        <dbReference type="SAM" id="Phobius"/>
    </source>
</evidence>
<dbReference type="Pfam" id="PF07690">
    <property type="entry name" value="MFS_1"/>
    <property type="match status" value="1"/>
</dbReference>
<dbReference type="SUPFAM" id="SSF103473">
    <property type="entry name" value="MFS general substrate transporter"/>
    <property type="match status" value="1"/>
</dbReference>
<keyword evidence="4" id="KW-1133">Transmembrane helix</keyword>
<dbReference type="PANTHER" id="PTHR11360:SF130">
    <property type="entry name" value="MAJOR FACILITATOR SUPERFAMILY (MFS) PROFILE DOMAIN-CONTAINING PROTEIN-RELATED"/>
    <property type="match status" value="1"/>
</dbReference>
<name>A0A6A6XDP0_9PLEO</name>
<feature type="transmembrane region" description="Helical" evidence="4">
    <location>
        <begin position="419"/>
        <end position="440"/>
    </location>
</feature>
<keyword evidence="4" id="KW-0472">Membrane</keyword>
<dbReference type="Proteomes" id="UP000799757">
    <property type="component" value="Unassembled WGS sequence"/>
</dbReference>
<dbReference type="EMBL" id="MU001885">
    <property type="protein sequence ID" value="KAF2794609.1"/>
    <property type="molecule type" value="Genomic_DNA"/>
</dbReference>
<dbReference type="InterPro" id="IPR036259">
    <property type="entry name" value="MFS_trans_sf"/>
</dbReference>
<sequence length="453" mass="48347">MDAEKAEVPNSHRAPVSTFSPITQGSPLSKTKSTTSAVLGRVTSHLTTRSITDPGPPPDGGFQAWLQVFCAWLAIMNTWGFVNSFGAFQPYYEEILPQSSSTISWIGSTQACLLFTLGIFSGRALDAGLFRPTIILGITLQLVGIFTMSFAKTYWQLLLTQGICTGIGGGIFFVPVMGLVSTYFAKKRGMAIGVVTSGNALGGIIYTLVVREMLGKVGFGWTVRVLGFINAVALAVVIAFMKPRLPPRKSGPIFEMSALRDTPYVLQVLGFCFVIPPFYFTFYYIASFAKDELLMPYSDSLNLVILVNGCGVPTRIFIGIVADRYLGVMNTVALSLILDAIILFSWLAVSSIPSVYTFTVLYGLATGAFQALLPTSVAALSNDITKTGTRLGMAFLAIGFSALVAGPIAGLLVKGKGGYTAAICWAGASTAVGTGFGIAARGMKYGWGWRTKC</sequence>
<feature type="transmembrane region" description="Helical" evidence="4">
    <location>
        <begin position="191"/>
        <end position="209"/>
    </location>
</feature>
<comment type="similarity">
    <text evidence="2">Belongs to the major facilitator superfamily. Monocarboxylate porter (TC 2.A.1.13) family.</text>
</comment>
<feature type="transmembrane region" description="Helical" evidence="4">
    <location>
        <begin position="325"/>
        <end position="349"/>
    </location>
</feature>
<feature type="transmembrane region" description="Helical" evidence="4">
    <location>
        <begin position="300"/>
        <end position="318"/>
    </location>
</feature>
<gene>
    <name evidence="5" type="ORF">K505DRAFT_241803</name>
</gene>
<evidence type="ECO:0000256" key="1">
    <source>
        <dbReference type="ARBA" id="ARBA00004141"/>
    </source>
</evidence>
<evidence type="ECO:0000313" key="5">
    <source>
        <dbReference type="EMBL" id="KAF2794609.1"/>
    </source>
</evidence>
<dbReference type="GO" id="GO:0016020">
    <property type="term" value="C:membrane"/>
    <property type="evidence" value="ECO:0007669"/>
    <property type="project" value="UniProtKB-SubCell"/>
</dbReference>
<dbReference type="AlphaFoldDB" id="A0A6A6XDP0"/>
<evidence type="ECO:0000313" key="6">
    <source>
        <dbReference type="Proteomes" id="UP000799757"/>
    </source>
</evidence>
<feature type="transmembrane region" description="Helical" evidence="4">
    <location>
        <begin position="392"/>
        <end position="413"/>
    </location>
</feature>
<feature type="transmembrane region" description="Helical" evidence="4">
    <location>
        <begin position="133"/>
        <end position="151"/>
    </location>
</feature>
<feature type="transmembrane region" description="Helical" evidence="4">
    <location>
        <begin position="102"/>
        <end position="121"/>
    </location>
</feature>
<feature type="transmembrane region" description="Helical" evidence="4">
    <location>
        <begin position="221"/>
        <end position="241"/>
    </location>
</feature>
<evidence type="ECO:0000256" key="3">
    <source>
        <dbReference type="SAM" id="MobiDB-lite"/>
    </source>
</evidence>
<feature type="compositionally biased region" description="Polar residues" evidence="3">
    <location>
        <begin position="17"/>
        <end position="35"/>
    </location>
</feature>
<dbReference type="InterPro" id="IPR011701">
    <property type="entry name" value="MFS"/>
</dbReference>
<feature type="transmembrane region" description="Helical" evidence="4">
    <location>
        <begin position="64"/>
        <end position="82"/>
    </location>
</feature>
<comment type="subcellular location">
    <subcellularLocation>
        <location evidence="1">Membrane</location>
        <topology evidence="1">Multi-pass membrane protein</topology>
    </subcellularLocation>
</comment>